<organism evidence="1 2">
    <name type="scientific">Mucilaginibacter humi</name>
    <dbReference type="NCBI Taxonomy" id="2732510"/>
    <lineage>
        <taxon>Bacteria</taxon>
        <taxon>Pseudomonadati</taxon>
        <taxon>Bacteroidota</taxon>
        <taxon>Sphingobacteriia</taxon>
        <taxon>Sphingobacteriales</taxon>
        <taxon>Sphingobacteriaceae</taxon>
        <taxon>Mucilaginibacter</taxon>
    </lineage>
</organism>
<dbReference type="EMBL" id="JABFCR010000020">
    <property type="protein sequence ID" value="NNU33767.1"/>
    <property type="molecule type" value="Genomic_DNA"/>
</dbReference>
<evidence type="ECO:0000313" key="2">
    <source>
        <dbReference type="Proteomes" id="UP000566071"/>
    </source>
</evidence>
<keyword evidence="2" id="KW-1185">Reference proteome</keyword>
<comment type="caution">
    <text evidence="1">The sequence shown here is derived from an EMBL/GenBank/DDBJ whole genome shotgun (WGS) entry which is preliminary data.</text>
</comment>
<reference evidence="1 2" key="1">
    <citation type="submission" date="2020-05" db="EMBL/GenBank/DDBJ databases">
        <authorList>
            <person name="Khan S.A."/>
            <person name="Jeon C.O."/>
            <person name="Chun B.H."/>
        </authorList>
    </citation>
    <scope>NUCLEOTIDE SEQUENCE [LARGE SCALE GENOMIC DNA]</scope>
    <source>
        <strain evidence="1 2">S1162</strain>
    </source>
</reference>
<protein>
    <submittedName>
        <fullName evidence="1">Uncharacterized protein</fullName>
    </submittedName>
</protein>
<accession>A0ABX1W0M0</accession>
<name>A0ABX1W0M0_9SPHI</name>
<evidence type="ECO:0000313" key="1">
    <source>
        <dbReference type="EMBL" id="NNU33767.1"/>
    </source>
</evidence>
<dbReference type="Proteomes" id="UP000566071">
    <property type="component" value="Unassembled WGS sequence"/>
</dbReference>
<sequence>RATQVKLTWTAENESSYTRYILERSIDGGKKFSTLDSLTSANLGVYNDLIQILLKGKTYIV</sequence>
<gene>
    <name evidence="1" type="ORF">HK413_05765</name>
</gene>
<proteinExistence type="predicted"/>
<feature type="non-terminal residue" evidence="1">
    <location>
        <position position="1"/>
    </location>
</feature>
<dbReference type="InterPro" id="IPR013783">
    <property type="entry name" value="Ig-like_fold"/>
</dbReference>
<dbReference type="Gene3D" id="2.60.40.10">
    <property type="entry name" value="Immunoglobulins"/>
    <property type="match status" value="1"/>
</dbReference>
<dbReference type="RefSeq" id="WP_175269455.1">
    <property type="nucleotide sequence ID" value="NZ_JABFCR010000020.1"/>
</dbReference>